<dbReference type="STRING" id="4615.A0A199UX25"/>
<dbReference type="EMBL" id="LSRQ01004444">
    <property type="protein sequence ID" value="OAY69372.1"/>
    <property type="molecule type" value="Genomic_DNA"/>
</dbReference>
<gene>
    <name evidence="2" type="ORF">ACMD2_00999</name>
</gene>
<organism evidence="2 3">
    <name type="scientific">Ananas comosus</name>
    <name type="common">Pineapple</name>
    <name type="synonym">Ananas ananas</name>
    <dbReference type="NCBI Taxonomy" id="4615"/>
    <lineage>
        <taxon>Eukaryota</taxon>
        <taxon>Viridiplantae</taxon>
        <taxon>Streptophyta</taxon>
        <taxon>Embryophyta</taxon>
        <taxon>Tracheophyta</taxon>
        <taxon>Spermatophyta</taxon>
        <taxon>Magnoliopsida</taxon>
        <taxon>Liliopsida</taxon>
        <taxon>Poales</taxon>
        <taxon>Bromeliaceae</taxon>
        <taxon>Bromelioideae</taxon>
        <taxon>Ananas</taxon>
    </lineage>
</organism>
<dbReference type="Pfam" id="PF01266">
    <property type="entry name" value="DAO"/>
    <property type="match status" value="1"/>
</dbReference>
<dbReference type="Gene3D" id="3.30.9.10">
    <property type="entry name" value="D-Amino Acid Oxidase, subunit A, domain 2"/>
    <property type="match status" value="1"/>
</dbReference>
<feature type="domain" description="FAD dependent oxidoreductase" evidence="1">
    <location>
        <begin position="57"/>
        <end position="435"/>
    </location>
</feature>
<dbReference type="SUPFAM" id="SSF51971">
    <property type="entry name" value="Nucleotide-binding domain"/>
    <property type="match status" value="1"/>
</dbReference>
<reference evidence="2 3" key="1">
    <citation type="journal article" date="2016" name="DNA Res.">
        <title>The draft genome of MD-2 pineapple using hybrid error correction of long reads.</title>
        <authorList>
            <person name="Redwan R.M."/>
            <person name="Saidin A."/>
            <person name="Kumar S.V."/>
        </authorList>
    </citation>
    <scope>NUCLEOTIDE SEQUENCE [LARGE SCALE GENOMIC DNA]</scope>
    <source>
        <strain evidence="3">cv. MD2</strain>
        <tissue evidence="2">Leaf</tissue>
    </source>
</reference>
<dbReference type="PANTHER" id="PTHR13847">
    <property type="entry name" value="SARCOSINE DEHYDROGENASE-RELATED"/>
    <property type="match status" value="1"/>
</dbReference>
<evidence type="ECO:0000313" key="3">
    <source>
        <dbReference type="Proteomes" id="UP000092600"/>
    </source>
</evidence>
<accession>A0A199UX25</accession>
<dbReference type="InterPro" id="IPR006076">
    <property type="entry name" value="FAD-dep_OxRdtase"/>
</dbReference>
<evidence type="ECO:0000313" key="2">
    <source>
        <dbReference type="EMBL" id="OAY69372.1"/>
    </source>
</evidence>
<protein>
    <recommendedName>
        <fullName evidence="1">FAD dependent oxidoreductase domain-containing protein</fullName>
    </recommendedName>
</protein>
<comment type="caution">
    <text evidence="2">The sequence shown here is derived from an EMBL/GenBank/DDBJ whole genome shotgun (WGS) entry which is preliminary data.</text>
</comment>
<name>A0A199UX25_ANACO</name>
<dbReference type="PANTHER" id="PTHR13847:SF261">
    <property type="entry name" value="FAD-DEPENDENT OXIDOREDUCTASE FAMILY PROTEIN"/>
    <property type="match status" value="1"/>
</dbReference>
<evidence type="ECO:0000259" key="1">
    <source>
        <dbReference type="Pfam" id="PF01266"/>
    </source>
</evidence>
<dbReference type="Gene3D" id="3.50.50.60">
    <property type="entry name" value="FAD/NAD(P)-binding domain"/>
    <property type="match status" value="1"/>
</dbReference>
<proteinExistence type="predicted"/>
<sequence length="483" mass="53148">MALNLHLLPSLRTPLPNPNPRSTHFLLLRAESLRRSSSPSSFSTTLSLGRSKRSARYAILGAGFAGLSVAWHLLKVADLFLSIHSPKESQIRVDIFDENGIGGGASGVSGGLLHPYSPKAKLLWKGAECWKECLQLLNVAEQVNEVTGSNQIIQDFTSKGILRPATSEKKVDILMENTQSSLHCCNLEALDREAAQSLVPGLCVPFDFSVYMPHAVNIHPKRYLQALFLACRNLADESSASNICEERELNLFRETIKSLRQLADEYDAMIICLGAKVDMLPELAGKLPLRSCRGVVAELQLPIDARGEYGDQSPSILSDAWLAFQGPRSVSLGSTWDWKSKDYTSNVPEEEARRAMEELLPKAAAVYPDIRRWAFAGARAGLRAMPPVTPHGSLPLLGSLNFMIREAGECLYWLVGGLGSRGLLYHGLAGNLTAQAVVSCDESVIPSEFTSWKKKRELTSPELLFARSSSKKQGIFRYKIEQL</sequence>
<dbReference type="Proteomes" id="UP000092600">
    <property type="component" value="Unassembled WGS sequence"/>
</dbReference>
<dbReference type="AlphaFoldDB" id="A0A199UX25"/>
<dbReference type="InterPro" id="IPR036188">
    <property type="entry name" value="FAD/NAD-bd_sf"/>
</dbReference>
<dbReference type="GO" id="GO:0005737">
    <property type="term" value="C:cytoplasm"/>
    <property type="evidence" value="ECO:0007669"/>
    <property type="project" value="TreeGrafter"/>
</dbReference>